<evidence type="ECO:0000313" key="3">
    <source>
        <dbReference type="Proteomes" id="UP001153954"/>
    </source>
</evidence>
<reference evidence="2" key="1">
    <citation type="submission" date="2022-03" db="EMBL/GenBank/DDBJ databases">
        <authorList>
            <person name="Tunstrom K."/>
        </authorList>
    </citation>
    <scope>NUCLEOTIDE SEQUENCE</scope>
</reference>
<accession>A0AAU9UXC8</accession>
<proteinExistence type="predicted"/>
<dbReference type="EMBL" id="CAKOGL010000026">
    <property type="protein sequence ID" value="CAH2103229.1"/>
    <property type="molecule type" value="Genomic_DNA"/>
</dbReference>
<protein>
    <submittedName>
        <fullName evidence="2">Uncharacterized protein</fullName>
    </submittedName>
</protein>
<dbReference type="AlphaFoldDB" id="A0AAU9UXC8"/>
<sequence length="229" mass="26690">MLVVDQSSGSNGTMSGEVVKTLQITQTTTDSLNGTQETNGLHTQENDVPSNNIDLPSVEEIISVCEIRLRKYFKRRCMEHRQILAQGYDIYETPNSLNFGNENILIDYYKDPMNHPSRSLRREKVTTGSWLFLSFMSGGWSYDVTKKFIMKQYGVKHLRNRYISQRLAMEEEYKAVVKFRSSEELNQIKYLLLSMIQTRITRKKARELLLSNVINLCEEVFKRTPQETR</sequence>
<gene>
    <name evidence="2" type="ORF">EEDITHA_LOCUS17769</name>
</gene>
<keyword evidence="3" id="KW-1185">Reference proteome</keyword>
<feature type="region of interest" description="Disordered" evidence="1">
    <location>
        <begin position="29"/>
        <end position="52"/>
    </location>
</feature>
<dbReference type="Proteomes" id="UP001153954">
    <property type="component" value="Unassembled WGS sequence"/>
</dbReference>
<organism evidence="2 3">
    <name type="scientific">Euphydryas editha</name>
    <name type="common">Edith's checkerspot</name>
    <dbReference type="NCBI Taxonomy" id="104508"/>
    <lineage>
        <taxon>Eukaryota</taxon>
        <taxon>Metazoa</taxon>
        <taxon>Ecdysozoa</taxon>
        <taxon>Arthropoda</taxon>
        <taxon>Hexapoda</taxon>
        <taxon>Insecta</taxon>
        <taxon>Pterygota</taxon>
        <taxon>Neoptera</taxon>
        <taxon>Endopterygota</taxon>
        <taxon>Lepidoptera</taxon>
        <taxon>Glossata</taxon>
        <taxon>Ditrysia</taxon>
        <taxon>Papilionoidea</taxon>
        <taxon>Nymphalidae</taxon>
        <taxon>Nymphalinae</taxon>
        <taxon>Euphydryas</taxon>
    </lineage>
</organism>
<name>A0AAU9UXC8_EUPED</name>
<evidence type="ECO:0000313" key="2">
    <source>
        <dbReference type="EMBL" id="CAH2103229.1"/>
    </source>
</evidence>
<evidence type="ECO:0000256" key="1">
    <source>
        <dbReference type="SAM" id="MobiDB-lite"/>
    </source>
</evidence>
<comment type="caution">
    <text evidence="2">The sequence shown here is derived from an EMBL/GenBank/DDBJ whole genome shotgun (WGS) entry which is preliminary data.</text>
</comment>